<keyword evidence="1 7" id="KW-0723">Serine/threonine-protein kinase</keyword>
<reference evidence="10 11" key="1">
    <citation type="journal article" date="2015" name="Genome Biol.">
        <title>Comparative genomics of Steinernema reveals deeply conserved gene regulatory networks.</title>
        <authorList>
            <person name="Dillman A.R."/>
            <person name="Macchietto M."/>
            <person name="Porter C.F."/>
            <person name="Rogers A."/>
            <person name="Williams B."/>
            <person name="Antoshechkin I."/>
            <person name="Lee M.M."/>
            <person name="Goodwin Z."/>
            <person name="Lu X."/>
            <person name="Lewis E.E."/>
            <person name="Goodrich-Blair H."/>
            <person name="Stock S.P."/>
            <person name="Adams B.J."/>
            <person name="Sternberg P.W."/>
            <person name="Mortazavi A."/>
        </authorList>
    </citation>
    <scope>NUCLEOTIDE SEQUENCE [LARGE SCALE GENOMIC DNA]</scope>
    <source>
        <strain evidence="10 11">ALL</strain>
    </source>
</reference>
<keyword evidence="11" id="KW-1185">Reference proteome</keyword>
<dbReference type="PROSITE" id="PS50011">
    <property type="entry name" value="PROTEIN_KINASE_DOM"/>
    <property type="match status" value="1"/>
</dbReference>
<keyword evidence="2" id="KW-0808">Transferase</keyword>
<evidence type="ECO:0000256" key="4">
    <source>
        <dbReference type="ARBA" id="ARBA00022777"/>
    </source>
</evidence>
<comment type="similarity">
    <text evidence="7">Belongs to the protein kinase superfamily.</text>
</comment>
<evidence type="ECO:0000256" key="3">
    <source>
        <dbReference type="ARBA" id="ARBA00022741"/>
    </source>
</evidence>
<dbReference type="GO" id="GO:0005524">
    <property type="term" value="F:ATP binding"/>
    <property type="evidence" value="ECO:0007669"/>
    <property type="project" value="UniProtKB-UniRule"/>
</dbReference>
<protein>
    <recommendedName>
        <fullName evidence="9">Protein kinase domain-containing protein</fullName>
    </recommendedName>
</protein>
<dbReference type="Proteomes" id="UP000298663">
    <property type="component" value="Unassembled WGS sequence"/>
</dbReference>
<dbReference type="SMART" id="SM00220">
    <property type="entry name" value="S_TKc"/>
    <property type="match status" value="1"/>
</dbReference>
<dbReference type="Gene3D" id="1.10.510.10">
    <property type="entry name" value="Transferase(Phosphotransferase) domain 1"/>
    <property type="match status" value="1"/>
</dbReference>
<dbReference type="AlphaFoldDB" id="A0A4U5NID2"/>
<sequence>MLVSQRPQHVTRDKECYTAGKLSFASVKGWSSKRIIGKGAFGEVFAVATQGGFEVAVKAQKLTENTVSSILKEVEYLKLVQGHDNVIAFYDEKIKHGKKHTIMTELALCNFYRIVSKGGPMAPHMAKRFAKQLLDGVDHIHSCGIAHNDLKLENLLLGNDGFLKIADFGLALPYVDFEDRDDGYFEYSGFIGTKVTAAPEVVQGSSKFAPVKNDIWACGVIIMEFLTGRPGLWQQASLEDPAFQHFIEDRISPLTGQDDEFIRFILQIDPKKRPLIFRILKHSWFQNGSRKRSSSCSSSEDEDEIYAKKGRR</sequence>
<keyword evidence="3 6" id="KW-0547">Nucleotide-binding</keyword>
<evidence type="ECO:0000256" key="2">
    <source>
        <dbReference type="ARBA" id="ARBA00022679"/>
    </source>
</evidence>
<feature type="region of interest" description="Disordered" evidence="8">
    <location>
        <begin position="288"/>
        <end position="312"/>
    </location>
</feature>
<dbReference type="PROSITE" id="PS00107">
    <property type="entry name" value="PROTEIN_KINASE_ATP"/>
    <property type="match status" value="1"/>
</dbReference>
<evidence type="ECO:0000256" key="8">
    <source>
        <dbReference type="SAM" id="MobiDB-lite"/>
    </source>
</evidence>
<evidence type="ECO:0000256" key="5">
    <source>
        <dbReference type="ARBA" id="ARBA00022840"/>
    </source>
</evidence>
<evidence type="ECO:0000256" key="7">
    <source>
        <dbReference type="RuleBase" id="RU000304"/>
    </source>
</evidence>
<comment type="caution">
    <text evidence="10">The sequence shown here is derived from an EMBL/GenBank/DDBJ whole genome shotgun (WGS) entry which is preliminary data.</text>
</comment>
<keyword evidence="5 6" id="KW-0067">ATP-binding</keyword>
<accession>A0A4U5NID2</accession>
<organism evidence="10 11">
    <name type="scientific">Steinernema carpocapsae</name>
    <name type="common">Entomopathogenic nematode</name>
    <dbReference type="NCBI Taxonomy" id="34508"/>
    <lineage>
        <taxon>Eukaryota</taxon>
        <taxon>Metazoa</taxon>
        <taxon>Ecdysozoa</taxon>
        <taxon>Nematoda</taxon>
        <taxon>Chromadorea</taxon>
        <taxon>Rhabditida</taxon>
        <taxon>Tylenchina</taxon>
        <taxon>Panagrolaimomorpha</taxon>
        <taxon>Strongyloidoidea</taxon>
        <taxon>Steinernematidae</taxon>
        <taxon>Steinernema</taxon>
    </lineage>
</organism>
<dbReference type="InterPro" id="IPR008271">
    <property type="entry name" value="Ser/Thr_kinase_AS"/>
</dbReference>
<dbReference type="PANTHER" id="PTHR24345:SF0">
    <property type="entry name" value="CELL CYCLE SERINE_THREONINE-PROTEIN KINASE CDC5_MSD2"/>
    <property type="match status" value="1"/>
</dbReference>
<reference evidence="10 11" key="2">
    <citation type="journal article" date="2019" name="G3 (Bethesda)">
        <title>Hybrid Assembly of the Genome of the Entomopathogenic Nematode Steinernema carpocapsae Identifies the X-Chromosome.</title>
        <authorList>
            <person name="Serra L."/>
            <person name="Macchietto M."/>
            <person name="Macias-Munoz A."/>
            <person name="McGill C.J."/>
            <person name="Rodriguez I.M."/>
            <person name="Rodriguez B."/>
            <person name="Murad R."/>
            <person name="Mortazavi A."/>
        </authorList>
    </citation>
    <scope>NUCLEOTIDE SEQUENCE [LARGE SCALE GENOMIC DNA]</scope>
    <source>
        <strain evidence="10 11">ALL</strain>
    </source>
</reference>
<dbReference type="InterPro" id="IPR011009">
    <property type="entry name" value="Kinase-like_dom_sf"/>
</dbReference>
<keyword evidence="4" id="KW-0418">Kinase</keyword>
<evidence type="ECO:0000313" key="11">
    <source>
        <dbReference type="Proteomes" id="UP000298663"/>
    </source>
</evidence>
<dbReference type="GO" id="GO:0004674">
    <property type="term" value="F:protein serine/threonine kinase activity"/>
    <property type="evidence" value="ECO:0007669"/>
    <property type="project" value="UniProtKB-KW"/>
</dbReference>
<dbReference type="EMBL" id="AZBU02000004">
    <property type="protein sequence ID" value="TKR82899.1"/>
    <property type="molecule type" value="Genomic_DNA"/>
</dbReference>
<gene>
    <name evidence="10" type="ORF">L596_016570</name>
</gene>
<dbReference type="PROSITE" id="PS00108">
    <property type="entry name" value="PROTEIN_KINASE_ST"/>
    <property type="match status" value="1"/>
</dbReference>
<dbReference type="InterPro" id="IPR017441">
    <property type="entry name" value="Protein_kinase_ATP_BS"/>
</dbReference>
<dbReference type="STRING" id="34508.A0A4U5NID2"/>
<proteinExistence type="inferred from homology"/>
<name>A0A4U5NID2_STECR</name>
<dbReference type="SUPFAM" id="SSF56112">
    <property type="entry name" value="Protein kinase-like (PK-like)"/>
    <property type="match status" value="1"/>
</dbReference>
<dbReference type="Pfam" id="PF00069">
    <property type="entry name" value="Pkinase"/>
    <property type="match status" value="1"/>
</dbReference>
<dbReference type="PANTHER" id="PTHR24345">
    <property type="entry name" value="SERINE/THREONINE-PROTEIN KINASE PLK"/>
    <property type="match status" value="1"/>
</dbReference>
<dbReference type="GO" id="GO:0005634">
    <property type="term" value="C:nucleus"/>
    <property type="evidence" value="ECO:0007669"/>
    <property type="project" value="TreeGrafter"/>
</dbReference>
<evidence type="ECO:0000259" key="9">
    <source>
        <dbReference type="PROSITE" id="PS50011"/>
    </source>
</evidence>
<evidence type="ECO:0000313" key="10">
    <source>
        <dbReference type="EMBL" id="TKR82899.1"/>
    </source>
</evidence>
<feature type="binding site" evidence="6">
    <location>
        <position position="58"/>
    </location>
    <ligand>
        <name>ATP</name>
        <dbReference type="ChEBI" id="CHEBI:30616"/>
    </ligand>
</feature>
<evidence type="ECO:0000256" key="6">
    <source>
        <dbReference type="PROSITE-ProRule" id="PRU10141"/>
    </source>
</evidence>
<evidence type="ECO:0000256" key="1">
    <source>
        <dbReference type="ARBA" id="ARBA00022527"/>
    </source>
</evidence>
<dbReference type="OrthoDB" id="5845449at2759"/>
<dbReference type="InterPro" id="IPR000719">
    <property type="entry name" value="Prot_kinase_dom"/>
</dbReference>
<feature type="domain" description="Protein kinase" evidence="9">
    <location>
        <begin position="30"/>
        <end position="285"/>
    </location>
</feature>